<dbReference type="Gene3D" id="1.20.1250.20">
    <property type="entry name" value="MFS general substrate transporter like domains"/>
    <property type="match status" value="1"/>
</dbReference>
<comment type="catalytic activity">
    <reaction evidence="9">
        <text>L-histidyl-glycine(out) = L-histidyl-glycine(in)</text>
        <dbReference type="Rhea" id="RHEA:79395"/>
        <dbReference type="ChEBI" id="CHEBI:229957"/>
    </reaction>
</comment>
<evidence type="ECO:0000313" key="27">
    <source>
        <dbReference type="Proteomes" id="UP000443090"/>
    </source>
</evidence>
<evidence type="ECO:0000256" key="23">
    <source>
        <dbReference type="ARBA" id="ARBA00045709"/>
    </source>
</evidence>
<comment type="catalytic activity">
    <reaction evidence="17">
        <text>L-arginyl-glycine(out) = L-arginyl-glycine(in)</text>
        <dbReference type="Rhea" id="RHEA:79391"/>
        <dbReference type="ChEBI" id="CHEBI:229955"/>
    </reaction>
</comment>
<proteinExistence type="inferred from homology"/>
<feature type="transmembrane region" description="Helical" evidence="25">
    <location>
        <begin position="356"/>
        <end position="379"/>
    </location>
</feature>
<evidence type="ECO:0000256" key="17">
    <source>
        <dbReference type="ARBA" id="ARBA00044903"/>
    </source>
</evidence>
<feature type="transmembrane region" description="Helical" evidence="25">
    <location>
        <begin position="46"/>
        <end position="66"/>
    </location>
</feature>
<comment type="catalytic activity">
    <reaction evidence="18">
        <text>L-histidyl-L-alpha-amino acid(out) = L-histidyl-L-alpha-amino acid(in)</text>
        <dbReference type="Rhea" id="RHEA:79379"/>
        <dbReference type="ChEBI" id="CHEBI:229964"/>
    </reaction>
</comment>
<evidence type="ECO:0000256" key="11">
    <source>
        <dbReference type="ARBA" id="ARBA00044884"/>
    </source>
</evidence>
<feature type="transmembrane region" description="Helical" evidence="25">
    <location>
        <begin position="78"/>
        <end position="99"/>
    </location>
</feature>
<feature type="transmembrane region" description="Helical" evidence="25">
    <location>
        <begin position="391"/>
        <end position="411"/>
    </location>
</feature>
<comment type="catalytic activity">
    <reaction evidence="12">
        <text>L-lysyl-L-alpha-amino acid(out) = L-lysyl-L-alpha-amino acid(in)</text>
        <dbReference type="Rhea" id="RHEA:79387"/>
        <dbReference type="ChEBI" id="CHEBI:229965"/>
    </reaction>
</comment>
<dbReference type="PANTHER" id="PTHR23512">
    <property type="entry name" value="MAJOR FACILITATOR SUPERFAMILY DOMAIN-CONTAINING PROTEIN 1"/>
    <property type="match status" value="1"/>
</dbReference>
<comment type="catalytic activity">
    <reaction evidence="11">
        <text>L-alpha-aminoacyl-L-histidine(out) = L-alpha-aminoacyl-L-histidine(in)</text>
        <dbReference type="Rhea" id="RHEA:79375"/>
        <dbReference type="ChEBI" id="CHEBI:229967"/>
    </reaction>
</comment>
<evidence type="ECO:0000256" key="21">
    <source>
        <dbReference type="ARBA" id="ARBA00044985"/>
    </source>
</evidence>
<dbReference type="InterPro" id="IPR011701">
    <property type="entry name" value="MFS"/>
</dbReference>
<comment type="catalytic activity">
    <reaction evidence="16">
        <text>L-lysyl-L-lysine(out) = L-lysyl-L-lysine(in)</text>
        <dbReference type="Rhea" id="RHEA:79403"/>
        <dbReference type="ChEBI" id="CHEBI:229956"/>
    </reaction>
</comment>
<evidence type="ECO:0000256" key="10">
    <source>
        <dbReference type="ARBA" id="ARBA00044881"/>
    </source>
</evidence>
<dbReference type="Pfam" id="PF07690">
    <property type="entry name" value="MFS_1"/>
    <property type="match status" value="1"/>
</dbReference>
<evidence type="ECO:0000256" key="14">
    <source>
        <dbReference type="ARBA" id="ARBA00044898"/>
    </source>
</evidence>
<dbReference type="AlphaFoldDB" id="A0A8H8UJR3"/>
<keyword evidence="27" id="KW-1185">Reference proteome</keyword>
<comment type="catalytic activity">
    <reaction evidence="15">
        <text>L-arginyl-L-alpha-amino acid(out) = L-arginyl-L-alpha-amino acid(in)</text>
        <dbReference type="Rhea" id="RHEA:79371"/>
        <dbReference type="ChEBI" id="CHEBI:84315"/>
    </reaction>
</comment>
<keyword evidence="5 25" id="KW-1133">Transmembrane helix</keyword>
<comment type="function">
    <text evidence="23">Lysosomal dipeptide uniporter that selectively exports lysine, arginine or histidine-containing dipeptides with a net positive charge from the lysosome lumen into the cytosol. Could play a role in a specific type of protein O-glycosylation indirectly regulating macrophages migration and tissue invasion. Also essential for liver homeostasis.</text>
</comment>
<dbReference type="Proteomes" id="UP000443090">
    <property type="component" value="Unassembled WGS sequence"/>
</dbReference>
<dbReference type="InterPro" id="IPR052187">
    <property type="entry name" value="MFSD1"/>
</dbReference>
<evidence type="ECO:0000256" key="19">
    <source>
        <dbReference type="ARBA" id="ARBA00044919"/>
    </source>
</evidence>
<evidence type="ECO:0000256" key="20">
    <source>
        <dbReference type="ARBA" id="ARBA00044924"/>
    </source>
</evidence>
<feature type="transmembrane region" description="Helical" evidence="25">
    <location>
        <begin position="259"/>
        <end position="277"/>
    </location>
</feature>
<feature type="transmembrane region" description="Helical" evidence="25">
    <location>
        <begin position="187"/>
        <end position="205"/>
    </location>
</feature>
<keyword evidence="3" id="KW-0813">Transport</keyword>
<evidence type="ECO:0000256" key="6">
    <source>
        <dbReference type="ARBA" id="ARBA00023136"/>
    </source>
</evidence>
<keyword evidence="4 25" id="KW-0812">Transmembrane</keyword>
<dbReference type="PANTHER" id="PTHR23512:SF3">
    <property type="entry name" value="MAJOR FACILITATOR SUPERFAMILY DOMAIN-CONTAINING PROTEIN 1"/>
    <property type="match status" value="1"/>
</dbReference>
<comment type="similarity">
    <text evidence="2">Belongs to the major facilitator superfamily.</text>
</comment>
<evidence type="ECO:0000256" key="16">
    <source>
        <dbReference type="ARBA" id="ARBA00044900"/>
    </source>
</evidence>
<feature type="transmembrane region" description="Helical" evidence="25">
    <location>
        <begin position="225"/>
        <end position="247"/>
    </location>
</feature>
<evidence type="ECO:0000256" key="15">
    <source>
        <dbReference type="ARBA" id="ARBA00044899"/>
    </source>
</evidence>
<sequence>MQRHLGLSDAQYAYLVAGLYTAYSVPNFVLPCICSFAAQRYGEKRILMLTLGIAVLGQLVFAASLHEGMQPLMIPGRVLIGIGSEVPGVIANAIVTRWFYDEHLTLALAMLLCISRLGSVATSVVIPRLTGAYSIPTATWISTIIALTVTSSCAIYILIMGNAVSEKEEEKFPVPCYRESFSRLPGVFWLLSIICVATYGCLVPFNNSAQRFLASRFYDGNESAAGLAVGIPNTLVGVLALPFGLLLELPRLRSCRSPILFSGGLILIAHLCFLQTIGPVIPLVLLGVGYASFTVAFWPMVASIILNHIVEAPESCTPLLEASRTSYEHPNLGLDRVSGESEENLSGLGKGANDSLVVIGYGIMTSLLNLSMGVVPILLAGMETWCGFSGLGIVFVALATISVIASTRLVSLDREAKMTKKQTGCPGAE</sequence>
<dbReference type="EMBL" id="QGMI01000027">
    <property type="protein sequence ID" value="TVY48925.1"/>
    <property type="molecule type" value="Genomic_DNA"/>
</dbReference>
<evidence type="ECO:0000256" key="24">
    <source>
        <dbReference type="ARBA" id="ARBA00046376"/>
    </source>
</evidence>
<dbReference type="SUPFAM" id="SSF103473">
    <property type="entry name" value="MFS general substrate transporter"/>
    <property type="match status" value="1"/>
</dbReference>
<evidence type="ECO:0000256" key="13">
    <source>
        <dbReference type="ARBA" id="ARBA00044893"/>
    </source>
</evidence>
<comment type="subcellular location">
    <subcellularLocation>
        <location evidence="1">Lysosome membrane</location>
        <topology evidence="1">Multi-pass membrane protein</topology>
    </subcellularLocation>
</comment>
<comment type="catalytic activity">
    <reaction evidence="10">
        <text>L-alpha-aminoacyl-L-arginine(out) = L-alpha-aminoacyl-L-arginine(in)</text>
        <dbReference type="Rhea" id="RHEA:79367"/>
        <dbReference type="ChEBI" id="CHEBI:229968"/>
    </reaction>
</comment>
<name>A0A8H8UJR3_9HELO</name>
<keyword evidence="7" id="KW-0458">Lysosome</keyword>
<dbReference type="InterPro" id="IPR036259">
    <property type="entry name" value="MFS_trans_sf"/>
</dbReference>
<keyword evidence="6 25" id="KW-0472">Membrane</keyword>
<accession>A0A8H8UJR3</accession>
<dbReference type="OrthoDB" id="424834at2759"/>
<evidence type="ECO:0000256" key="25">
    <source>
        <dbReference type="SAM" id="Phobius"/>
    </source>
</evidence>
<evidence type="ECO:0000256" key="22">
    <source>
        <dbReference type="ARBA" id="ARBA00045018"/>
    </source>
</evidence>
<comment type="subunit">
    <text evidence="24">Homodimer. Interacts with lysosomal protein GLMP (via lumenal domain); the interaction starts while both proteins are still in the endoplasmic reticulum and is required for stabilization of MFSD1 in lysosomes but has no direct effect on its targeting to lysosomes or transporter activity.</text>
</comment>
<dbReference type="GO" id="GO:0022857">
    <property type="term" value="F:transmembrane transporter activity"/>
    <property type="evidence" value="ECO:0007669"/>
    <property type="project" value="InterPro"/>
</dbReference>
<feature type="transmembrane region" description="Helical" evidence="25">
    <location>
        <begin position="138"/>
        <end position="159"/>
    </location>
</feature>
<evidence type="ECO:0000256" key="4">
    <source>
        <dbReference type="ARBA" id="ARBA00022692"/>
    </source>
</evidence>
<comment type="catalytic activity">
    <reaction evidence="20">
        <text>L-lysyl-glycine(out) = L-lysyl-glycine(in)</text>
        <dbReference type="Rhea" id="RHEA:79407"/>
        <dbReference type="ChEBI" id="CHEBI:191202"/>
    </reaction>
</comment>
<gene>
    <name evidence="26" type="primary">mfsd1</name>
    <name evidence="26" type="ORF">LOCC1_G001379</name>
</gene>
<comment type="catalytic activity">
    <reaction evidence="19">
        <text>L-alanyl-L-lysine(out) = L-alanyl-L-lysine(in)</text>
        <dbReference type="Rhea" id="RHEA:79415"/>
        <dbReference type="ChEBI" id="CHEBI:192470"/>
    </reaction>
</comment>
<feature type="transmembrane region" description="Helical" evidence="25">
    <location>
        <begin position="106"/>
        <end position="126"/>
    </location>
</feature>
<evidence type="ECO:0000256" key="2">
    <source>
        <dbReference type="ARBA" id="ARBA00008335"/>
    </source>
</evidence>
<reference evidence="26 27" key="1">
    <citation type="submission" date="2018-05" db="EMBL/GenBank/DDBJ databases">
        <title>Genome sequencing and assembly of the regulated plant pathogen Lachnellula willkommii and related sister species for the development of diagnostic species identification markers.</title>
        <authorList>
            <person name="Giroux E."/>
            <person name="Bilodeau G."/>
        </authorList>
    </citation>
    <scope>NUCLEOTIDE SEQUENCE [LARGE SCALE GENOMIC DNA]</scope>
    <source>
        <strain evidence="26 27">CBS 160.35</strain>
    </source>
</reference>
<evidence type="ECO:0000256" key="5">
    <source>
        <dbReference type="ARBA" id="ARBA00022989"/>
    </source>
</evidence>
<feature type="transmembrane region" description="Helical" evidence="25">
    <location>
        <begin position="283"/>
        <end position="306"/>
    </location>
</feature>
<comment type="caution">
    <text evidence="26">The sequence shown here is derived from an EMBL/GenBank/DDBJ whole genome shotgun (WGS) entry which is preliminary data.</text>
</comment>
<organism evidence="26 27">
    <name type="scientific">Lachnellula occidentalis</name>
    <dbReference type="NCBI Taxonomy" id="215460"/>
    <lineage>
        <taxon>Eukaryota</taxon>
        <taxon>Fungi</taxon>
        <taxon>Dikarya</taxon>
        <taxon>Ascomycota</taxon>
        <taxon>Pezizomycotina</taxon>
        <taxon>Leotiomycetes</taxon>
        <taxon>Helotiales</taxon>
        <taxon>Lachnaceae</taxon>
        <taxon>Lachnellula</taxon>
    </lineage>
</organism>
<evidence type="ECO:0000256" key="9">
    <source>
        <dbReference type="ARBA" id="ARBA00044878"/>
    </source>
</evidence>
<comment type="catalytic activity">
    <reaction evidence="14">
        <text>L-aspartyl-L-lysine(out) = L-aspartyl-L-lysine(in)</text>
        <dbReference type="Rhea" id="RHEA:79411"/>
        <dbReference type="ChEBI" id="CHEBI:229953"/>
    </reaction>
</comment>
<feature type="transmembrane region" description="Helical" evidence="25">
    <location>
        <begin position="12"/>
        <end position="34"/>
    </location>
</feature>
<protein>
    <recommendedName>
        <fullName evidence="21">Lysosomal dipeptide transporter MFSD1</fullName>
    </recommendedName>
    <alternativeName>
        <fullName evidence="22">Major facilitator superfamily domain-containing protein 1</fullName>
    </alternativeName>
</protein>
<comment type="catalytic activity">
    <reaction evidence="13">
        <text>L-alpha-aminoacyl-L-lysine(out) = L-alpha-aminoacyl-L-lysine(in)</text>
        <dbReference type="Rhea" id="RHEA:79383"/>
        <dbReference type="ChEBI" id="CHEBI:229966"/>
    </reaction>
</comment>
<evidence type="ECO:0000256" key="12">
    <source>
        <dbReference type="ARBA" id="ARBA00044891"/>
    </source>
</evidence>
<evidence type="ECO:0000256" key="1">
    <source>
        <dbReference type="ARBA" id="ARBA00004155"/>
    </source>
</evidence>
<comment type="catalytic activity">
    <reaction evidence="8">
        <text>L-lysyl-L-alanine(out) = L-lysyl-L-alanine(in)</text>
        <dbReference type="Rhea" id="RHEA:79399"/>
        <dbReference type="ChEBI" id="CHEBI:229954"/>
    </reaction>
</comment>
<evidence type="ECO:0000256" key="7">
    <source>
        <dbReference type="ARBA" id="ARBA00023228"/>
    </source>
</evidence>
<evidence type="ECO:0000313" key="26">
    <source>
        <dbReference type="EMBL" id="TVY48925.1"/>
    </source>
</evidence>
<evidence type="ECO:0000256" key="3">
    <source>
        <dbReference type="ARBA" id="ARBA00022448"/>
    </source>
</evidence>
<evidence type="ECO:0000256" key="8">
    <source>
        <dbReference type="ARBA" id="ARBA00044876"/>
    </source>
</evidence>
<evidence type="ECO:0000256" key="18">
    <source>
        <dbReference type="ARBA" id="ARBA00044912"/>
    </source>
</evidence>